<evidence type="ECO:0000313" key="4">
    <source>
        <dbReference type="EMBL" id="CEP21021.1"/>
    </source>
</evidence>
<keyword evidence="2" id="KW-0413">Isomerase</keyword>
<dbReference type="EC" id="5.4.99.-" evidence="2"/>
<dbReference type="PROSITE" id="PS01129">
    <property type="entry name" value="PSI_RLU"/>
    <property type="match status" value="1"/>
</dbReference>
<feature type="active site" evidence="1">
    <location>
        <position position="141"/>
    </location>
</feature>
<evidence type="ECO:0000259" key="3">
    <source>
        <dbReference type="Pfam" id="PF00849"/>
    </source>
</evidence>
<dbReference type="GO" id="GO:0009982">
    <property type="term" value="F:pseudouridine synthase activity"/>
    <property type="evidence" value="ECO:0007669"/>
    <property type="project" value="InterPro"/>
</dbReference>
<dbReference type="Proteomes" id="UP000038830">
    <property type="component" value="Unassembled WGS sequence"/>
</dbReference>
<dbReference type="Gene3D" id="3.30.2350.10">
    <property type="entry name" value="Pseudouridine synthase"/>
    <property type="match status" value="1"/>
</dbReference>
<dbReference type="InterPro" id="IPR006224">
    <property type="entry name" value="PsdUridine_synth_RluA-like_CS"/>
</dbReference>
<dbReference type="SUPFAM" id="SSF55120">
    <property type="entry name" value="Pseudouridine synthase"/>
    <property type="match status" value="1"/>
</dbReference>
<dbReference type="NCBIfam" id="TIGR00005">
    <property type="entry name" value="rluA_subfam"/>
    <property type="match status" value="1"/>
</dbReference>
<reference evidence="5" key="1">
    <citation type="journal article" date="2015" name="J. Biotechnol.">
        <title>The structure of the Cyberlindnera jadinii genome and its relation to Candida utilis analyzed by the occurrence of single nucleotide polymorphisms.</title>
        <authorList>
            <person name="Rupp O."/>
            <person name="Brinkrolf K."/>
            <person name="Buerth C."/>
            <person name="Kunigo M."/>
            <person name="Schneider J."/>
            <person name="Jaenicke S."/>
            <person name="Goesmann A."/>
            <person name="Puehler A."/>
            <person name="Jaeger K.-E."/>
            <person name="Ernst J.F."/>
        </authorList>
    </citation>
    <scope>NUCLEOTIDE SEQUENCE [LARGE SCALE GENOMIC DNA]</scope>
    <source>
        <strain evidence="5">ATCC 18201 / CBS 1600 / BCRC 20928 / JCM 3617 / NBRC 0987 / NRRL Y-1542</strain>
    </source>
</reference>
<dbReference type="InterPro" id="IPR006225">
    <property type="entry name" value="PsdUridine_synth_RluC/D"/>
</dbReference>
<feature type="domain" description="Pseudouridine synthase RsuA/RluA-like" evidence="3">
    <location>
        <begin position="101"/>
        <end position="248"/>
    </location>
</feature>
<dbReference type="EMBL" id="CDQK01000001">
    <property type="protein sequence ID" value="CEP21021.1"/>
    <property type="molecule type" value="Genomic_DNA"/>
</dbReference>
<sequence length="346" mass="40080">MSLQKVVPYHHTNTLFVKGRWLNRTILDVVVDEFKTRDRDFHLRQIALQRLKIERDNKIIAGDELLSLRLQNKDILHLTVHKHEPPVLALPVDTVYESEELVVVNKPPSIPVHPTGRYYYNSLTEMLKPKYGELYLCHRLDKLTSGIVILARNPQMAASLQREIRSKQVEKFYLARVQGEFPGDENGIVCNRPVANIDTKLGFQHAMKEKKEASTRFTRISYCPELNQSVVLCQPTTGRTHQIRIHLNMLGFPIVNDPLYGPASSPLRRQLLVSEAPMTKEQFDTLLKEDRDKIERLSVTGRCVECGELLFADSNPESMVLWLHAFRYKFKDKEFVTRTPSWCDYL</sequence>
<dbReference type="GO" id="GO:0003723">
    <property type="term" value="F:RNA binding"/>
    <property type="evidence" value="ECO:0007669"/>
    <property type="project" value="InterPro"/>
</dbReference>
<proteinExistence type="inferred from homology"/>
<evidence type="ECO:0000256" key="1">
    <source>
        <dbReference type="PIRSR" id="PIRSR606225-1"/>
    </source>
</evidence>
<dbReference type="CDD" id="cd02557">
    <property type="entry name" value="PseudoU_synth_ScRIB2"/>
    <property type="match status" value="1"/>
</dbReference>
<dbReference type="PANTHER" id="PTHR21600:SF42">
    <property type="entry name" value="TRNA PSEUDOURIDINE(31) SYNTHASE"/>
    <property type="match status" value="1"/>
</dbReference>
<evidence type="ECO:0000313" key="5">
    <source>
        <dbReference type="Proteomes" id="UP000038830"/>
    </source>
</evidence>
<comment type="catalytic activity">
    <reaction evidence="2">
        <text>a uridine in RNA = a pseudouridine in RNA</text>
        <dbReference type="Rhea" id="RHEA:48348"/>
        <dbReference type="Rhea" id="RHEA-COMP:12068"/>
        <dbReference type="Rhea" id="RHEA-COMP:12069"/>
        <dbReference type="ChEBI" id="CHEBI:65314"/>
        <dbReference type="ChEBI" id="CHEBI:65315"/>
    </reaction>
</comment>
<evidence type="ECO:0000256" key="2">
    <source>
        <dbReference type="RuleBase" id="RU362028"/>
    </source>
</evidence>
<dbReference type="PANTHER" id="PTHR21600">
    <property type="entry name" value="MITOCHONDRIAL RNA PSEUDOURIDINE SYNTHASE"/>
    <property type="match status" value="1"/>
</dbReference>
<dbReference type="InterPro" id="IPR050188">
    <property type="entry name" value="RluA_PseudoU_synthase"/>
</dbReference>
<name>A0A0H5C061_CYBJN</name>
<protein>
    <recommendedName>
        <fullName evidence="2">Pseudouridine synthase</fullName>
        <ecNumber evidence="2">5.4.99.-</ecNumber>
    </recommendedName>
</protein>
<gene>
    <name evidence="4" type="primary">RIB2</name>
    <name evidence="4" type="ORF">BN1211_1016</name>
</gene>
<comment type="similarity">
    <text evidence="2">Belongs to the pseudouridine synthase RluA family.</text>
</comment>
<dbReference type="GO" id="GO:0000455">
    <property type="term" value="P:enzyme-directed rRNA pseudouridine synthesis"/>
    <property type="evidence" value="ECO:0007669"/>
    <property type="project" value="TreeGrafter"/>
</dbReference>
<dbReference type="InterPro" id="IPR020103">
    <property type="entry name" value="PsdUridine_synth_cat_dom_sf"/>
</dbReference>
<comment type="function">
    <text evidence="2">Responsible for synthesis of pseudouridine from uracil.</text>
</comment>
<dbReference type="Pfam" id="PF00849">
    <property type="entry name" value="PseudoU_synth_2"/>
    <property type="match status" value="1"/>
</dbReference>
<accession>A0A0H5C061</accession>
<dbReference type="InterPro" id="IPR006145">
    <property type="entry name" value="PsdUridine_synth_RsuA/RluA"/>
</dbReference>
<dbReference type="AlphaFoldDB" id="A0A0H5C061"/>
<organism evidence="4 5">
    <name type="scientific">Cyberlindnera jadinii (strain ATCC 18201 / CBS 1600 / BCRC 20928 / JCM 3617 / NBRC 0987 / NRRL Y-1542)</name>
    <name type="common">Torula yeast</name>
    <name type="synonym">Candida utilis</name>
    <dbReference type="NCBI Taxonomy" id="983966"/>
    <lineage>
        <taxon>Eukaryota</taxon>
        <taxon>Fungi</taxon>
        <taxon>Dikarya</taxon>
        <taxon>Ascomycota</taxon>
        <taxon>Saccharomycotina</taxon>
        <taxon>Saccharomycetes</taxon>
        <taxon>Phaffomycetales</taxon>
        <taxon>Phaffomycetaceae</taxon>
        <taxon>Cyberlindnera</taxon>
    </lineage>
</organism>